<feature type="signal peptide" evidence="2">
    <location>
        <begin position="1"/>
        <end position="18"/>
    </location>
</feature>
<comment type="caution">
    <text evidence="3">The sequence shown here is derived from an EMBL/GenBank/DDBJ whole genome shotgun (WGS) entry which is preliminary data.</text>
</comment>
<proteinExistence type="predicted"/>
<protein>
    <submittedName>
        <fullName evidence="3">Uncharacterized protein</fullName>
    </submittedName>
</protein>
<evidence type="ECO:0000313" key="3">
    <source>
        <dbReference type="EMBL" id="KAI6302607.1"/>
    </source>
</evidence>
<accession>A0ABQ8NVF7</accession>
<keyword evidence="4" id="KW-1185">Reference proteome</keyword>
<organism evidence="3 4">
    <name type="scientific">Pyricularia grisea</name>
    <name type="common">Crabgrass-specific blast fungus</name>
    <name type="synonym">Magnaporthe grisea</name>
    <dbReference type="NCBI Taxonomy" id="148305"/>
    <lineage>
        <taxon>Eukaryota</taxon>
        <taxon>Fungi</taxon>
        <taxon>Dikarya</taxon>
        <taxon>Ascomycota</taxon>
        <taxon>Pezizomycotina</taxon>
        <taxon>Sordariomycetes</taxon>
        <taxon>Sordariomycetidae</taxon>
        <taxon>Magnaporthales</taxon>
        <taxon>Pyriculariaceae</taxon>
        <taxon>Pyricularia</taxon>
    </lineage>
</organism>
<gene>
    <name evidence="3" type="ORF">MCOR33_002032</name>
</gene>
<name>A0ABQ8NVF7_PYRGI</name>
<keyword evidence="2" id="KW-0732">Signal</keyword>
<sequence length="93" mass="10499">MRFELPIILALVAQLAQSSPVLDNNLQARTVEDGHGVNEYDTCLEDCLARVTVKNHRHPNVAERQECTDYCAKKHPGRVPGRQSKVKPEQRAH</sequence>
<evidence type="ECO:0000256" key="2">
    <source>
        <dbReference type="SAM" id="SignalP"/>
    </source>
</evidence>
<evidence type="ECO:0000313" key="4">
    <source>
        <dbReference type="Proteomes" id="UP001059893"/>
    </source>
</evidence>
<dbReference type="EMBL" id="JABSND010000022">
    <property type="protein sequence ID" value="KAI6302607.1"/>
    <property type="molecule type" value="Genomic_DNA"/>
</dbReference>
<feature type="chain" id="PRO_5046457842" evidence="2">
    <location>
        <begin position="19"/>
        <end position="93"/>
    </location>
</feature>
<dbReference type="Proteomes" id="UP001059893">
    <property type="component" value="Unassembled WGS sequence"/>
</dbReference>
<reference evidence="3" key="1">
    <citation type="submission" date="2021-01" db="EMBL/GenBank/DDBJ databases">
        <title>Deciphering the adaptive evolutionary patterns associated with biogeogrpahic diversity in the finger millet blast pathogen Magnaporthe oryzae in Eastern Africa.</title>
        <authorList>
            <person name="Onyema G."/>
            <person name="Shittu T.A."/>
            <person name="Dodsworth S."/>
            <person name="Devilliers S."/>
            <person name="Muthumeenakshi S."/>
            <person name="Sreenivasaprasad S."/>
        </authorList>
    </citation>
    <scope>NUCLEOTIDE SEQUENCE</scope>
    <source>
        <strain evidence="3">D15/s37</strain>
    </source>
</reference>
<evidence type="ECO:0000256" key="1">
    <source>
        <dbReference type="SAM" id="MobiDB-lite"/>
    </source>
</evidence>
<feature type="region of interest" description="Disordered" evidence="1">
    <location>
        <begin position="74"/>
        <end position="93"/>
    </location>
</feature>